<dbReference type="Proteomes" id="UP000254168">
    <property type="component" value="Unassembled WGS sequence"/>
</dbReference>
<comment type="caution">
    <text evidence="1">The sequence shown here is derived from an EMBL/GenBank/DDBJ whole genome shotgun (WGS) entry which is preliminary data.</text>
</comment>
<name>A0AA46C4U5_9XANT</name>
<sequence length="74" mass="7748">MEPSGARGRVYRCRCITPPNTAAGAGCGVRVLLGAPSPRPDRKRDIQSVPSPVGAALAATGLYGECLRAVRRSR</sequence>
<gene>
    <name evidence="1" type="ORF">CPBF424_01910</name>
</gene>
<reference evidence="1 2" key="1">
    <citation type="submission" date="2018-06" db="EMBL/GenBank/DDBJ databases">
        <authorList>
            <person name="Pothier F. J."/>
        </authorList>
    </citation>
    <scope>NUCLEOTIDE SEQUENCE [LARGE SCALE GENOMIC DNA]</scope>
    <source>
        <strain evidence="1 2">CPBF 424</strain>
    </source>
</reference>
<organism evidence="1 2">
    <name type="scientific">Xanthomonas euroxanthea</name>
    <dbReference type="NCBI Taxonomy" id="2259622"/>
    <lineage>
        <taxon>Bacteria</taxon>
        <taxon>Pseudomonadati</taxon>
        <taxon>Pseudomonadota</taxon>
        <taxon>Gammaproteobacteria</taxon>
        <taxon>Lysobacterales</taxon>
        <taxon>Lysobacteraceae</taxon>
        <taxon>Xanthomonas</taxon>
    </lineage>
</organism>
<evidence type="ECO:0000313" key="1">
    <source>
        <dbReference type="EMBL" id="SUZ26436.1"/>
    </source>
</evidence>
<dbReference type="EMBL" id="UIHB01000001">
    <property type="protein sequence ID" value="SUZ26436.1"/>
    <property type="molecule type" value="Genomic_DNA"/>
</dbReference>
<evidence type="ECO:0000313" key="2">
    <source>
        <dbReference type="Proteomes" id="UP000254168"/>
    </source>
</evidence>
<dbReference type="AlphaFoldDB" id="A0AA46C4U5"/>
<protein>
    <submittedName>
        <fullName evidence="1">Uncharacterized protein</fullName>
    </submittedName>
</protein>
<proteinExistence type="predicted"/>
<dbReference type="PROSITE" id="PS51257">
    <property type="entry name" value="PROKAR_LIPOPROTEIN"/>
    <property type="match status" value="1"/>
</dbReference>
<keyword evidence="2" id="KW-1185">Reference proteome</keyword>
<accession>A0AA46C4U5</accession>